<evidence type="ECO:0000256" key="4">
    <source>
        <dbReference type="ARBA" id="ARBA00023125"/>
    </source>
</evidence>
<proteinExistence type="predicted"/>
<dbReference type="RefSeq" id="WP_103879227.1">
    <property type="nucleotide sequence ID" value="NZ_FNVG01000003.1"/>
</dbReference>
<comment type="subunit">
    <text evidence="1">Homodimer.</text>
</comment>
<evidence type="ECO:0000256" key="2">
    <source>
        <dbReference type="ARBA" id="ARBA00017250"/>
    </source>
</evidence>
<name>A0A1H5UPP7_9VIBR</name>
<dbReference type="SMART" id="SM00422">
    <property type="entry name" value="HTH_MERR"/>
    <property type="match status" value="1"/>
</dbReference>
<feature type="domain" description="HTH merR-type" evidence="8">
    <location>
        <begin position="3"/>
        <end position="72"/>
    </location>
</feature>
<protein>
    <recommendedName>
        <fullName evidence="2">HTH-type transcriptional regulator CueR</fullName>
    </recommendedName>
    <alternativeName>
        <fullName evidence="7">Copper efflux regulator</fullName>
    </alternativeName>
    <alternativeName>
        <fullName evidence="6">Copper export regulator</fullName>
    </alternativeName>
</protein>
<keyword evidence="3" id="KW-0186">Copper</keyword>
<organism evidence="9 10">
    <name type="scientific">Vibrio hangzhouensis</name>
    <dbReference type="NCBI Taxonomy" id="462991"/>
    <lineage>
        <taxon>Bacteria</taxon>
        <taxon>Pseudomonadati</taxon>
        <taxon>Pseudomonadota</taxon>
        <taxon>Gammaproteobacteria</taxon>
        <taxon>Vibrionales</taxon>
        <taxon>Vibrionaceae</taxon>
        <taxon>Vibrio</taxon>
    </lineage>
</organism>
<evidence type="ECO:0000313" key="10">
    <source>
        <dbReference type="Proteomes" id="UP000236721"/>
    </source>
</evidence>
<keyword evidence="5" id="KW-0010">Activator</keyword>
<dbReference type="Gene3D" id="1.10.1660.10">
    <property type="match status" value="1"/>
</dbReference>
<dbReference type="GO" id="GO:0003677">
    <property type="term" value="F:DNA binding"/>
    <property type="evidence" value="ECO:0007669"/>
    <property type="project" value="UniProtKB-KW"/>
</dbReference>
<evidence type="ECO:0000259" key="8">
    <source>
        <dbReference type="PROSITE" id="PS50937"/>
    </source>
</evidence>
<accession>A0A1H5UPP7</accession>
<dbReference type="InterPro" id="IPR047057">
    <property type="entry name" value="MerR_fam"/>
</dbReference>
<evidence type="ECO:0000256" key="7">
    <source>
        <dbReference type="ARBA" id="ARBA00032335"/>
    </source>
</evidence>
<dbReference type="PROSITE" id="PS50937">
    <property type="entry name" value="HTH_MERR_2"/>
    <property type="match status" value="1"/>
</dbReference>
<evidence type="ECO:0000256" key="6">
    <source>
        <dbReference type="ARBA" id="ARBA00031472"/>
    </source>
</evidence>
<dbReference type="PANTHER" id="PTHR30204">
    <property type="entry name" value="REDOX-CYCLING DRUG-SENSING TRANSCRIPTIONAL ACTIVATOR SOXR"/>
    <property type="match status" value="1"/>
</dbReference>
<dbReference type="AlphaFoldDB" id="A0A1H5UPP7"/>
<dbReference type="PANTHER" id="PTHR30204:SF16">
    <property type="entry name" value="HTH-TYPE TRANSCRIPTIONAL REGULATOR CUER"/>
    <property type="match status" value="1"/>
</dbReference>
<dbReference type="Proteomes" id="UP000236721">
    <property type="component" value="Unassembled WGS sequence"/>
</dbReference>
<evidence type="ECO:0000256" key="3">
    <source>
        <dbReference type="ARBA" id="ARBA00023008"/>
    </source>
</evidence>
<dbReference type="InterPro" id="IPR000551">
    <property type="entry name" value="MerR-type_HTH_dom"/>
</dbReference>
<dbReference type="Pfam" id="PF13411">
    <property type="entry name" value="MerR_1"/>
    <property type="match status" value="1"/>
</dbReference>
<keyword evidence="10" id="KW-1185">Reference proteome</keyword>
<dbReference type="SUPFAM" id="SSF46955">
    <property type="entry name" value="Putative DNA-binding domain"/>
    <property type="match status" value="1"/>
</dbReference>
<reference evidence="10" key="1">
    <citation type="submission" date="2016-10" db="EMBL/GenBank/DDBJ databases">
        <authorList>
            <person name="Varghese N."/>
            <person name="Submissions S."/>
        </authorList>
    </citation>
    <scope>NUCLEOTIDE SEQUENCE [LARGE SCALE GENOMIC DNA]</scope>
    <source>
        <strain evidence="10">CGMCC 1.7062</strain>
    </source>
</reference>
<evidence type="ECO:0000256" key="1">
    <source>
        <dbReference type="ARBA" id="ARBA00011738"/>
    </source>
</evidence>
<sequence length="137" mass="15599">MAMINIREAAAQTKLTTKAIRYYEDKGVILSPARDINGYRIYSKEVLEQLTLVSNARKVGFSIEECKELVELAYKPTMTASEIKEKAHRKVCEIQEQIDRLSVVKAHLQQLVDNCPGDNSTYCPIVEEFKSRSESQD</sequence>
<keyword evidence="4" id="KW-0238">DNA-binding</keyword>
<evidence type="ECO:0000313" key="9">
    <source>
        <dbReference type="EMBL" id="SEF77035.1"/>
    </source>
</evidence>
<dbReference type="GO" id="GO:0003700">
    <property type="term" value="F:DNA-binding transcription factor activity"/>
    <property type="evidence" value="ECO:0007669"/>
    <property type="project" value="InterPro"/>
</dbReference>
<gene>
    <name evidence="9" type="ORF">SAMN04488244_103270</name>
</gene>
<dbReference type="OrthoDB" id="9802039at2"/>
<evidence type="ECO:0000256" key="5">
    <source>
        <dbReference type="ARBA" id="ARBA00023159"/>
    </source>
</evidence>
<dbReference type="EMBL" id="FNVG01000003">
    <property type="protein sequence ID" value="SEF77035.1"/>
    <property type="molecule type" value="Genomic_DNA"/>
</dbReference>
<dbReference type="InterPro" id="IPR009061">
    <property type="entry name" value="DNA-bd_dom_put_sf"/>
</dbReference>